<evidence type="ECO:0000256" key="6">
    <source>
        <dbReference type="ARBA" id="ARBA00022833"/>
    </source>
</evidence>
<organism evidence="10">
    <name type="scientific">marine metagenome</name>
    <dbReference type="NCBI Taxonomy" id="408172"/>
    <lineage>
        <taxon>unclassified sequences</taxon>
        <taxon>metagenomes</taxon>
        <taxon>ecological metagenomes</taxon>
    </lineage>
</organism>
<keyword evidence="6" id="KW-0862">Zinc</keyword>
<dbReference type="Pfam" id="PF02578">
    <property type="entry name" value="Cu-oxidase_4"/>
    <property type="match status" value="1"/>
</dbReference>
<dbReference type="GO" id="GO:0016787">
    <property type="term" value="F:hydrolase activity"/>
    <property type="evidence" value="ECO:0007669"/>
    <property type="project" value="UniProtKB-KW"/>
</dbReference>
<evidence type="ECO:0000256" key="4">
    <source>
        <dbReference type="ARBA" id="ARBA00022723"/>
    </source>
</evidence>
<keyword evidence="3" id="KW-0808">Transferase</keyword>
<evidence type="ECO:0000256" key="2">
    <source>
        <dbReference type="ARBA" id="ARBA00007353"/>
    </source>
</evidence>
<evidence type="ECO:0000256" key="7">
    <source>
        <dbReference type="ARBA" id="ARBA00047989"/>
    </source>
</evidence>
<evidence type="ECO:0000256" key="3">
    <source>
        <dbReference type="ARBA" id="ARBA00022679"/>
    </source>
</evidence>
<feature type="non-terminal residue" evidence="10">
    <location>
        <position position="1"/>
    </location>
</feature>
<gene>
    <name evidence="10" type="ORF">METZ01_LOCUS249364</name>
</gene>
<feature type="non-terminal residue" evidence="10">
    <location>
        <position position="86"/>
    </location>
</feature>
<dbReference type="PANTHER" id="PTHR30616">
    <property type="entry name" value="UNCHARACTERIZED PROTEIN YFIH"/>
    <property type="match status" value="1"/>
</dbReference>
<evidence type="ECO:0000256" key="5">
    <source>
        <dbReference type="ARBA" id="ARBA00022801"/>
    </source>
</evidence>
<reference evidence="10" key="1">
    <citation type="submission" date="2018-05" db="EMBL/GenBank/DDBJ databases">
        <authorList>
            <person name="Lanie J.A."/>
            <person name="Ng W.-L."/>
            <person name="Kazmierczak K.M."/>
            <person name="Andrzejewski T.M."/>
            <person name="Davidsen T.M."/>
            <person name="Wayne K.J."/>
            <person name="Tettelin H."/>
            <person name="Glass J.I."/>
            <person name="Rusch D."/>
            <person name="Podicherti R."/>
            <person name="Tsui H.-C.T."/>
            <person name="Winkler M.E."/>
        </authorList>
    </citation>
    <scope>NUCLEOTIDE SEQUENCE</scope>
</reference>
<evidence type="ECO:0000256" key="8">
    <source>
        <dbReference type="ARBA" id="ARBA00048968"/>
    </source>
</evidence>
<evidence type="ECO:0000313" key="10">
    <source>
        <dbReference type="EMBL" id="SVB96510.1"/>
    </source>
</evidence>
<dbReference type="GO" id="GO:0005507">
    <property type="term" value="F:copper ion binding"/>
    <property type="evidence" value="ECO:0007669"/>
    <property type="project" value="TreeGrafter"/>
</dbReference>
<evidence type="ECO:0000256" key="9">
    <source>
        <dbReference type="ARBA" id="ARBA00049893"/>
    </source>
</evidence>
<keyword evidence="4" id="KW-0479">Metal-binding</keyword>
<dbReference type="InterPro" id="IPR011324">
    <property type="entry name" value="Cytotoxic_necrot_fac-like_cat"/>
</dbReference>
<evidence type="ECO:0000256" key="1">
    <source>
        <dbReference type="ARBA" id="ARBA00000553"/>
    </source>
</evidence>
<comment type="similarity">
    <text evidence="2">Belongs to the purine nucleoside phosphorylase YfiH/LACC1 family.</text>
</comment>
<dbReference type="AlphaFoldDB" id="A0A382IA45"/>
<dbReference type="EMBL" id="UINC01066132">
    <property type="protein sequence ID" value="SVB96510.1"/>
    <property type="molecule type" value="Genomic_DNA"/>
</dbReference>
<accession>A0A382IA45</accession>
<sequence length="86" mass="9690">SSMLAWLGPAIGPSAYEVGSDVREVCLRRYPDCSGVFLPSRLERWQMDLCALARRILDRAGVRSVYGGNYCTFTDGRFFSHRRNGV</sequence>
<proteinExistence type="inferred from homology"/>
<dbReference type="GO" id="GO:0017061">
    <property type="term" value="F:S-methyl-5-thioadenosine phosphorylase activity"/>
    <property type="evidence" value="ECO:0007669"/>
    <property type="project" value="UniProtKB-EC"/>
</dbReference>
<comment type="catalytic activity">
    <reaction evidence="1">
        <text>inosine + phosphate = alpha-D-ribose 1-phosphate + hypoxanthine</text>
        <dbReference type="Rhea" id="RHEA:27646"/>
        <dbReference type="ChEBI" id="CHEBI:17368"/>
        <dbReference type="ChEBI" id="CHEBI:17596"/>
        <dbReference type="ChEBI" id="CHEBI:43474"/>
        <dbReference type="ChEBI" id="CHEBI:57720"/>
        <dbReference type="EC" id="2.4.2.1"/>
    </reaction>
    <physiologicalReaction direction="left-to-right" evidence="1">
        <dbReference type="Rhea" id="RHEA:27647"/>
    </physiologicalReaction>
</comment>
<comment type="catalytic activity">
    <reaction evidence="9">
        <text>S-methyl-5'-thioadenosine + phosphate = 5-(methylsulfanyl)-alpha-D-ribose 1-phosphate + adenine</text>
        <dbReference type="Rhea" id="RHEA:11852"/>
        <dbReference type="ChEBI" id="CHEBI:16708"/>
        <dbReference type="ChEBI" id="CHEBI:17509"/>
        <dbReference type="ChEBI" id="CHEBI:43474"/>
        <dbReference type="ChEBI" id="CHEBI:58533"/>
        <dbReference type="EC" id="2.4.2.28"/>
    </reaction>
    <physiologicalReaction direction="left-to-right" evidence="9">
        <dbReference type="Rhea" id="RHEA:11853"/>
    </physiologicalReaction>
</comment>
<protein>
    <submittedName>
        <fullName evidence="10">Uncharacterized protein</fullName>
    </submittedName>
</protein>
<comment type="catalytic activity">
    <reaction evidence="8">
        <text>adenosine + phosphate = alpha-D-ribose 1-phosphate + adenine</text>
        <dbReference type="Rhea" id="RHEA:27642"/>
        <dbReference type="ChEBI" id="CHEBI:16335"/>
        <dbReference type="ChEBI" id="CHEBI:16708"/>
        <dbReference type="ChEBI" id="CHEBI:43474"/>
        <dbReference type="ChEBI" id="CHEBI:57720"/>
        <dbReference type="EC" id="2.4.2.1"/>
    </reaction>
    <physiologicalReaction direction="left-to-right" evidence="8">
        <dbReference type="Rhea" id="RHEA:27643"/>
    </physiologicalReaction>
</comment>
<keyword evidence="5" id="KW-0378">Hydrolase</keyword>
<dbReference type="PANTHER" id="PTHR30616:SF2">
    <property type="entry name" value="PURINE NUCLEOSIDE PHOSPHORYLASE LACC1"/>
    <property type="match status" value="1"/>
</dbReference>
<dbReference type="InterPro" id="IPR038371">
    <property type="entry name" value="Cu_polyphenol_OxRdtase_sf"/>
</dbReference>
<dbReference type="SUPFAM" id="SSF64438">
    <property type="entry name" value="CNF1/YfiH-like putative cysteine hydrolases"/>
    <property type="match status" value="1"/>
</dbReference>
<dbReference type="Gene3D" id="3.60.140.10">
    <property type="entry name" value="CNF1/YfiH-like putative cysteine hydrolases"/>
    <property type="match status" value="1"/>
</dbReference>
<dbReference type="InterPro" id="IPR003730">
    <property type="entry name" value="Cu_polyphenol_OxRdtase"/>
</dbReference>
<comment type="catalytic activity">
    <reaction evidence="7">
        <text>adenosine + H2O + H(+) = inosine + NH4(+)</text>
        <dbReference type="Rhea" id="RHEA:24408"/>
        <dbReference type="ChEBI" id="CHEBI:15377"/>
        <dbReference type="ChEBI" id="CHEBI:15378"/>
        <dbReference type="ChEBI" id="CHEBI:16335"/>
        <dbReference type="ChEBI" id="CHEBI:17596"/>
        <dbReference type="ChEBI" id="CHEBI:28938"/>
        <dbReference type="EC" id="3.5.4.4"/>
    </reaction>
    <physiologicalReaction direction="left-to-right" evidence="7">
        <dbReference type="Rhea" id="RHEA:24409"/>
    </physiologicalReaction>
</comment>
<name>A0A382IA45_9ZZZZ</name>